<evidence type="ECO:0000313" key="2">
    <source>
        <dbReference type="EMBL" id="KPI82986.1"/>
    </source>
</evidence>
<proteinExistence type="predicted"/>
<keyword evidence="3" id="KW-1185">Reference proteome</keyword>
<feature type="region of interest" description="Disordered" evidence="1">
    <location>
        <begin position="582"/>
        <end position="605"/>
    </location>
</feature>
<accession>A0A0N0P2I3</accession>
<dbReference type="EMBL" id="LJSK01000465">
    <property type="protein sequence ID" value="KPI82986.1"/>
    <property type="molecule type" value="Genomic_DNA"/>
</dbReference>
<evidence type="ECO:0000313" key="3">
    <source>
        <dbReference type="Proteomes" id="UP000038009"/>
    </source>
</evidence>
<dbReference type="Proteomes" id="UP000038009">
    <property type="component" value="Unassembled WGS sequence"/>
</dbReference>
<feature type="compositionally biased region" description="Polar residues" evidence="1">
    <location>
        <begin position="51"/>
        <end position="60"/>
    </location>
</feature>
<name>A0A0N0P2I3_LEPSE</name>
<protein>
    <submittedName>
        <fullName evidence="2">Uncharacterized protein</fullName>
    </submittedName>
</protein>
<feature type="compositionally biased region" description="Low complexity" evidence="1">
    <location>
        <begin position="672"/>
        <end position="683"/>
    </location>
</feature>
<feature type="region of interest" description="Disordered" evidence="1">
    <location>
        <begin position="383"/>
        <end position="414"/>
    </location>
</feature>
<organism evidence="2 3">
    <name type="scientific">Leptomonas seymouri</name>
    <dbReference type="NCBI Taxonomy" id="5684"/>
    <lineage>
        <taxon>Eukaryota</taxon>
        <taxon>Discoba</taxon>
        <taxon>Euglenozoa</taxon>
        <taxon>Kinetoplastea</taxon>
        <taxon>Metakinetoplastina</taxon>
        <taxon>Trypanosomatida</taxon>
        <taxon>Trypanosomatidae</taxon>
        <taxon>Leishmaniinae</taxon>
        <taxon>Leptomonas</taxon>
    </lineage>
</organism>
<evidence type="ECO:0000256" key="1">
    <source>
        <dbReference type="SAM" id="MobiDB-lite"/>
    </source>
</evidence>
<feature type="region of interest" description="Disordered" evidence="1">
    <location>
        <begin position="645"/>
        <end position="724"/>
    </location>
</feature>
<dbReference type="AlphaFoldDB" id="A0A0N0P2I3"/>
<feature type="compositionally biased region" description="Polar residues" evidence="1">
    <location>
        <begin position="74"/>
        <end position="83"/>
    </location>
</feature>
<reference evidence="2 3" key="1">
    <citation type="journal article" date="2015" name="PLoS Pathog.">
        <title>Leptomonas seymouri: Adaptations to the Dixenous Life Cycle Analyzed by Genome Sequencing, Transcriptome Profiling and Co-infection with Leishmania donovani.</title>
        <authorList>
            <person name="Kraeva N."/>
            <person name="Butenko A."/>
            <person name="Hlavacova J."/>
            <person name="Kostygov A."/>
            <person name="Myskova J."/>
            <person name="Grybchuk D."/>
            <person name="Lestinova T."/>
            <person name="Votypka J."/>
            <person name="Volf P."/>
            <person name="Opperdoes F."/>
            <person name="Flegontov P."/>
            <person name="Lukes J."/>
            <person name="Yurchenko V."/>
        </authorList>
    </citation>
    <scope>NUCLEOTIDE SEQUENCE [LARGE SCALE GENOMIC DNA]</scope>
    <source>
        <strain evidence="2 3">ATCC 30220</strain>
    </source>
</reference>
<sequence length="868" mass="92973">MPHGRPTAISAHKVDLGKLPANGSQRDDPQGEERLQTQKGLRRQPKKGTDLNCSSSSNNGHSKRKTSPRAAITTKVSSTSPHNGTMRGNVVSWANDVQEAEGHSDNTRNSPNDQPNCSARSLTSRCPTCSVFSTDDSRCGTANTIPLEMSDAAAVAEQLTMEGEEKDDTNAASNLNGVAGCDPFAKEAVVAKNDVGCQHLTKTKAPTELTCLATVESSLRSLDSLSPQPNMRVLEGECSTQSAGMHSASRYSSRSSSCDTLDGTLASDPSAAQKHQYHQHQKQSEQPVPLSLQSLRQDGLSFPTLPDSSHTIDDSCGAPGTRLCAAPSSAMESESSIALDSTIEDSRFSVQLCNDLSLRPPQLETLPPPRELSLRAAQMPPWHRCPSSMSTSEALVDEHHTPHHPQRQHQQSEEQPYMIGQMLQQAHNPCPSGLQVSELMVQHALAPEHCASPFEYVLSPPMSPSFGTTNTTTTTPTNTRTSENFASVSGAVFMSSSTLSCGHSFRFPPGGEEETAQSVATAPRPHAPESPSPSDPAASARQHVHDNGVSTAVPWSPLRGGATSVPVAGTSLLTPPMCPVTHRNDGDSTAPPPASNDGEALHKVPSINRIFRSSRGAPMQKESSFAWQSPPVRSLTGRQVSLVLGPDIEAKTPHRPLTKWRESSHERGSRLPSPSCTTAPPSALHSCSSNISQGTLLAAHSESSPRSAERSNRRGRRSTDMASSYNTLISIDMIRTTSSTSTTVGDTAGAATSGEFDMWTRIVSWSKDEHGHPSACERDRSRAAAITALTGTTIPSPLSFPSQSDGRYSTRLSNAQSDEIASFPQDSVLGSSRVSTSTPEITRARQTALLRHVRHARIGDRYLNNYRI</sequence>
<feature type="compositionally biased region" description="Polar residues" evidence="1">
    <location>
        <begin position="685"/>
        <end position="705"/>
    </location>
</feature>
<comment type="caution">
    <text evidence="2">The sequence shown here is derived from an EMBL/GenBank/DDBJ whole genome shotgun (WGS) entry which is preliminary data.</text>
</comment>
<feature type="compositionally biased region" description="Polar residues" evidence="1">
    <location>
        <begin position="107"/>
        <end position="123"/>
    </location>
</feature>
<feature type="compositionally biased region" description="Low complexity" evidence="1">
    <location>
        <begin position="247"/>
        <end position="257"/>
    </location>
</feature>
<feature type="compositionally biased region" description="Basic and acidic residues" evidence="1">
    <location>
        <begin position="659"/>
        <end position="669"/>
    </location>
</feature>
<feature type="region of interest" description="Disordered" evidence="1">
    <location>
        <begin position="1"/>
        <end position="123"/>
    </location>
</feature>
<gene>
    <name evidence="2" type="ORF">ABL78_7994</name>
</gene>
<feature type="non-terminal residue" evidence="2">
    <location>
        <position position="868"/>
    </location>
</feature>
<feature type="compositionally biased region" description="Basic and acidic residues" evidence="1">
    <location>
        <begin position="25"/>
        <end position="36"/>
    </location>
</feature>
<feature type="region of interest" description="Disordered" evidence="1">
    <location>
        <begin position="237"/>
        <end position="319"/>
    </location>
</feature>
<dbReference type="VEuPathDB" id="TriTrypDB:Lsey_0465_0010"/>
<feature type="region of interest" description="Disordered" evidence="1">
    <location>
        <begin position="504"/>
        <end position="558"/>
    </location>
</feature>